<evidence type="ECO:0000313" key="2">
    <source>
        <dbReference type="Proteomes" id="UP000297245"/>
    </source>
</evidence>
<accession>A0A4S8KS30</accession>
<dbReference type="AlphaFoldDB" id="A0A4S8KS30"/>
<dbReference type="Proteomes" id="UP000297245">
    <property type="component" value="Unassembled WGS sequence"/>
</dbReference>
<gene>
    <name evidence="1" type="ORF">K435DRAFT_786191</name>
</gene>
<proteinExistence type="predicted"/>
<organism evidence="1 2">
    <name type="scientific">Dendrothele bispora (strain CBS 962.96)</name>
    <dbReference type="NCBI Taxonomy" id="1314807"/>
    <lineage>
        <taxon>Eukaryota</taxon>
        <taxon>Fungi</taxon>
        <taxon>Dikarya</taxon>
        <taxon>Basidiomycota</taxon>
        <taxon>Agaricomycotina</taxon>
        <taxon>Agaricomycetes</taxon>
        <taxon>Agaricomycetidae</taxon>
        <taxon>Agaricales</taxon>
        <taxon>Agaricales incertae sedis</taxon>
        <taxon>Dendrothele</taxon>
    </lineage>
</organism>
<dbReference type="EMBL" id="ML180165">
    <property type="protein sequence ID" value="THU78607.1"/>
    <property type="molecule type" value="Genomic_DNA"/>
</dbReference>
<keyword evidence="2" id="KW-1185">Reference proteome</keyword>
<protein>
    <submittedName>
        <fullName evidence="1">Uncharacterized protein</fullName>
    </submittedName>
</protein>
<sequence>MLYLTEHLTLLITYALECNRVLASVLFSMSSCQAQKQLYYLPGYHLSCSGHEEIIF</sequence>
<reference evidence="1 2" key="1">
    <citation type="journal article" date="2019" name="Nat. Ecol. Evol.">
        <title>Megaphylogeny resolves global patterns of mushroom evolution.</title>
        <authorList>
            <person name="Varga T."/>
            <person name="Krizsan K."/>
            <person name="Foldi C."/>
            <person name="Dima B."/>
            <person name="Sanchez-Garcia M."/>
            <person name="Sanchez-Ramirez S."/>
            <person name="Szollosi G.J."/>
            <person name="Szarkandi J.G."/>
            <person name="Papp V."/>
            <person name="Albert L."/>
            <person name="Andreopoulos W."/>
            <person name="Angelini C."/>
            <person name="Antonin V."/>
            <person name="Barry K.W."/>
            <person name="Bougher N.L."/>
            <person name="Buchanan P."/>
            <person name="Buyck B."/>
            <person name="Bense V."/>
            <person name="Catcheside P."/>
            <person name="Chovatia M."/>
            <person name="Cooper J."/>
            <person name="Damon W."/>
            <person name="Desjardin D."/>
            <person name="Finy P."/>
            <person name="Geml J."/>
            <person name="Haridas S."/>
            <person name="Hughes K."/>
            <person name="Justo A."/>
            <person name="Karasinski D."/>
            <person name="Kautmanova I."/>
            <person name="Kiss B."/>
            <person name="Kocsube S."/>
            <person name="Kotiranta H."/>
            <person name="LaButti K.M."/>
            <person name="Lechner B.E."/>
            <person name="Liimatainen K."/>
            <person name="Lipzen A."/>
            <person name="Lukacs Z."/>
            <person name="Mihaltcheva S."/>
            <person name="Morgado L.N."/>
            <person name="Niskanen T."/>
            <person name="Noordeloos M.E."/>
            <person name="Ohm R.A."/>
            <person name="Ortiz-Santana B."/>
            <person name="Ovrebo C."/>
            <person name="Racz N."/>
            <person name="Riley R."/>
            <person name="Savchenko A."/>
            <person name="Shiryaev A."/>
            <person name="Soop K."/>
            <person name="Spirin V."/>
            <person name="Szebenyi C."/>
            <person name="Tomsovsky M."/>
            <person name="Tulloss R.E."/>
            <person name="Uehling J."/>
            <person name="Grigoriev I.V."/>
            <person name="Vagvolgyi C."/>
            <person name="Papp T."/>
            <person name="Martin F.M."/>
            <person name="Miettinen O."/>
            <person name="Hibbett D.S."/>
            <person name="Nagy L.G."/>
        </authorList>
    </citation>
    <scope>NUCLEOTIDE SEQUENCE [LARGE SCALE GENOMIC DNA]</scope>
    <source>
        <strain evidence="1 2">CBS 962.96</strain>
    </source>
</reference>
<name>A0A4S8KS30_DENBC</name>
<evidence type="ECO:0000313" key="1">
    <source>
        <dbReference type="EMBL" id="THU78607.1"/>
    </source>
</evidence>